<keyword evidence="3" id="KW-1185">Reference proteome</keyword>
<comment type="caution">
    <text evidence="2">The sequence shown here is derived from an EMBL/GenBank/DDBJ whole genome shotgun (WGS) entry which is preliminary data.</text>
</comment>
<organism evidence="2 3">
    <name type="scientific">Actinoplanes nipponensis</name>
    <dbReference type="NCBI Taxonomy" id="135950"/>
    <lineage>
        <taxon>Bacteria</taxon>
        <taxon>Bacillati</taxon>
        <taxon>Actinomycetota</taxon>
        <taxon>Actinomycetes</taxon>
        <taxon>Micromonosporales</taxon>
        <taxon>Micromonosporaceae</taxon>
        <taxon>Actinoplanes</taxon>
    </lineage>
</organism>
<evidence type="ECO:0000256" key="1">
    <source>
        <dbReference type="SAM" id="MobiDB-lite"/>
    </source>
</evidence>
<evidence type="ECO:0000313" key="2">
    <source>
        <dbReference type="EMBL" id="GIE46899.1"/>
    </source>
</evidence>
<evidence type="ECO:0000313" key="3">
    <source>
        <dbReference type="Proteomes" id="UP000647172"/>
    </source>
</evidence>
<name>A0A919JHI6_9ACTN</name>
<reference evidence="2" key="1">
    <citation type="submission" date="2021-01" db="EMBL/GenBank/DDBJ databases">
        <title>Whole genome shotgun sequence of Actinoplanes nipponensis NBRC 14063.</title>
        <authorList>
            <person name="Komaki H."/>
            <person name="Tamura T."/>
        </authorList>
    </citation>
    <scope>NUCLEOTIDE SEQUENCE</scope>
    <source>
        <strain evidence="2">NBRC 14063</strain>
    </source>
</reference>
<proteinExistence type="predicted"/>
<dbReference type="AlphaFoldDB" id="A0A919JHI6"/>
<protein>
    <submittedName>
        <fullName evidence="2">Uncharacterized protein</fullName>
    </submittedName>
</protein>
<sequence>MACTVRWFDPPQSDGASQVRGQRFDDPLLQIIVEGAVDHRRAFVRVAGARNDQDFAVCEQLGRTARSSTKASTIEIRMAAPR</sequence>
<dbReference type="Proteomes" id="UP000647172">
    <property type="component" value="Unassembled WGS sequence"/>
</dbReference>
<accession>A0A919JHI6</accession>
<dbReference type="EMBL" id="BOMQ01000008">
    <property type="protein sequence ID" value="GIE46899.1"/>
    <property type="molecule type" value="Genomic_DNA"/>
</dbReference>
<feature type="region of interest" description="Disordered" evidence="1">
    <location>
        <begin position="1"/>
        <end position="20"/>
    </location>
</feature>
<gene>
    <name evidence="2" type="ORF">Ani05nite_04330</name>
</gene>